<dbReference type="InterPro" id="IPR050204">
    <property type="entry name" value="AraC_XylS_family_regulators"/>
</dbReference>
<dbReference type="GO" id="GO:0043565">
    <property type="term" value="F:sequence-specific DNA binding"/>
    <property type="evidence" value="ECO:0007669"/>
    <property type="project" value="InterPro"/>
</dbReference>
<keyword evidence="1" id="KW-0963">Cytoplasm</keyword>
<evidence type="ECO:0000256" key="5">
    <source>
        <dbReference type="ARBA" id="ARBA00023163"/>
    </source>
</evidence>
<dbReference type="PROSITE" id="PS00041">
    <property type="entry name" value="HTH_ARAC_FAMILY_1"/>
    <property type="match status" value="1"/>
</dbReference>
<evidence type="ECO:0000256" key="3">
    <source>
        <dbReference type="ARBA" id="ARBA00023125"/>
    </source>
</evidence>
<organism evidence="7 8">
    <name type="scientific">Mycetocola lacteus</name>
    <dbReference type="NCBI Taxonomy" id="76637"/>
    <lineage>
        <taxon>Bacteria</taxon>
        <taxon>Bacillati</taxon>
        <taxon>Actinomycetota</taxon>
        <taxon>Actinomycetes</taxon>
        <taxon>Micrococcales</taxon>
        <taxon>Microbacteriaceae</taxon>
        <taxon>Mycetocola</taxon>
    </lineage>
</organism>
<evidence type="ECO:0000256" key="4">
    <source>
        <dbReference type="ARBA" id="ARBA00023159"/>
    </source>
</evidence>
<dbReference type="Proteomes" id="UP000269438">
    <property type="component" value="Unassembled WGS sequence"/>
</dbReference>
<dbReference type="SUPFAM" id="SSF46689">
    <property type="entry name" value="Homeodomain-like"/>
    <property type="match status" value="2"/>
</dbReference>
<evidence type="ECO:0000313" key="7">
    <source>
        <dbReference type="EMBL" id="RLP83996.1"/>
    </source>
</evidence>
<dbReference type="InterPro" id="IPR018062">
    <property type="entry name" value="HTH_AraC-typ_CS"/>
</dbReference>
<comment type="caution">
    <text evidence="7">The sequence shown here is derived from an EMBL/GenBank/DDBJ whole genome shotgun (WGS) entry which is preliminary data.</text>
</comment>
<proteinExistence type="predicted"/>
<dbReference type="InterPro" id="IPR032783">
    <property type="entry name" value="AraC_lig"/>
</dbReference>
<sequence length="323" mass="35242">MSALEDVLSLAGVRGSLTTPISAGNRWGFELDAVPEAAFHAITAGVAYLSVPGHETIQMLPGDVVLLPHGSAHVFASDRDTTPVHFDRYNHVRSRTSGEVLETGSVPRSTNVLCAFYIHNLTTSTALFELLPEVIYIPANPEGSPIIEVTKLLAQEVSRPGMATNTIIDRLIDVLLIHILREWIATTEFTRASWLRGLTDPVVATALNAIHAEPAREWSLDTLAEQARVSRATLSRRFSALVGQSPGAYLVSWRMDLAAQQLRETDERIAAIAHRVGYTSEFAFSRAFARAFDLAPRAYRETNRLASASISAPAPAEPHSRTP</sequence>
<dbReference type="EMBL" id="RCUY01000002">
    <property type="protein sequence ID" value="RLP83996.1"/>
    <property type="molecule type" value="Genomic_DNA"/>
</dbReference>
<keyword evidence="5" id="KW-0804">Transcription</keyword>
<keyword evidence="3" id="KW-0238">DNA-binding</keyword>
<dbReference type="AlphaFoldDB" id="A0A3L7AUE1"/>
<dbReference type="PROSITE" id="PS01124">
    <property type="entry name" value="HTH_ARAC_FAMILY_2"/>
    <property type="match status" value="1"/>
</dbReference>
<dbReference type="PANTHER" id="PTHR46796">
    <property type="entry name" value="HTH-TYPE TRANSCRIPTIONAL ACTIVATOR RHAS-RELATED"/>
    <property type="match status" value="1"/>
</dbReference>
<dbReference type="SMART" id="SM00342">
    <property type="entry name" value="HTH_ARAC"/>
    <property type="match status" value="1"/>
</dbReference>
<keyword evidence="2" id="KW-0805">Transcription regulation</keyword>
<dbReference type="Pfam" id="PF12833">
    <property type="entry name" value="HTH_18"/>
    <property type="match status" value="1"/>
</dbReference>
<evidence type="ECO:0000256" key="1">
    <source>
        <dbReference type="ARBA" id="ARBA00022490"/>
    </source>
</evidence>
<dbReference type="Gene3D" id="1.10.10.60">
    <property type="entry name" value="Homeodomain-like"/>
    <property type="match status" value="2"/>
</dbReference>
<dbReference type="SUPFAM" id="SSF51215">
    <property type="entry name" value="Regulatory protein AraC"/>
    <property type="match status" value="1"/>
</dbReference>
<dbReference type="InterPro" id="IPR018060">
    <property type="entry name" value="HTH_AraC"/>
</dbReference>
<reference evidence="7 8" key="1">
    <citation type="submission" date="2018-10" db="EMBL/GenBank/DDBJ databases">
        <authorList>
            <person name="Li J."/>
        </authorList>
    </citation>
    <scope>NUCLEOTIDE SEQUENCE [LARGE SCALE GENOMIC DNA]</scope>
    <source>
        <strain evidence="7 8">JCM 11654</strain>
    </source>
</reference>
<dbReference type="PANTHER" id="PTHR46796:SF13">
    <property type="entry name" value="HTH-TYPE TRANSCRIPTIONAL ACTIVATOR RHAS"/>
    <property type="match status" value="1"/>
</dbReference>
<accession>A0A3L7AUE1</accession>
<dbReference type="GO" id="GO:0003700">
    <property type="term" value="F:DNA-binding transcription factor activity"/>
    <property type="evidence" value="ECO:0007669"/>
    <property type="project" value="InterPro"/>
</dbReference>
<evidence type="ECO:0000313" key="8">
    <source>
        <dbReference type="Proteomes" id="UP000269438"/>
    </source>
</evidence>
<protein>
    <submittedName>
        <fullName evidence="7">AraC family transcriptional regulator</fullName>
    </submittedName>
</protein>
<dbReference type="InterPro" id="IPR009057">
    <property type="entry name" value="Homeodomain-like_sf"/>
</dbReference>
<evidence type="ECO:0000259" key="6">
    <source>
        <dbReference type="PROSITE" id="PS01124"/>
    </source>
</evidence>
<dbReference type="RefSeq" id="WP_121687615.1">
    <property type="nucleotide sequence ID" value="NZ_RCUY01000002.1"/>
</dbReference>
<gene>
    <name evidence="7" type="ORF">D9V34_04125</name>
</gene>
<dbReference type="OrthoDB" id="241790at2"/>
<feature type="domain" description="HTH araC/xylS-type" evidence="6">
    <location>
        <begin position="204"/>
        <end position="302"/>
    </location>
</feature>
<keyword evidence="8" id="KW-1185">Reference proteome</keyword>
<name>A0A3L7AUE1_9MICO</name>
<dbReference type="InterPro" id="IPR037923">
    <property type="entry name" value="HTH-like"/>
</dbReference>
<dbReference type="Pfam" id="PF12852">
    <property type="entry name" value="Cupin_6"/>
    <property type="match status" value="1"/>
</dbReference>
<keyword evidence="4" id="KW-0010">Activator</keyword>
<evidence type="ECO:0000256" key="2">
    <source>
        <dbReference type="ARBA" id="ARBA00023015"/>
    </source>
</evidence>